<sequence length="336" mass="36386">NQDGHYQDYHKNGLRKCQVCGHLMLARPTWYFRDHRSVCPPSQGLEARGAYELWLRTHGLLRGETPSAQFVPKSEEDGLLAWFAKDGLRKKKATHKKQPEIPTPTNIQTAGPAHAQSGGHEQQRPEEEASGSRDAHAAGGRGDAVQAAHHTEDDVRGYEQQPEAERVQGVERGSDIVRAGYGSGDAVAAAHDSGVEHAVGDLDWSPEWDAALALSQTHEERTAENDTAIEDSVFSLHLPPALARPSSFDTSGDLGSATLVPFDENIGGNFASDEAHTNGSASDARANDEEYTARVQGYNVSAGDVMNRLRIGGIVFMDEEVEELASALALRDALYA</sequence>
<evidence type="ECO:0000313" key="2">
    <source>
        <dbReference type="EMBL" id="KZV84081.1"/>
    </source>
</evidence>
<feature type="compositionally biased region" description="Basic and acidic residues" evidence="1">
    <location>
        <begin position="149"/>
        <end position="172"/>
    </location>
</feature>
<dbReference type="Proteomes" id="UP000077266">
    <property type="component" value="Unassembled WGS sequence"/>
</dbReference>
<dbReference type="AlphaFoldDB" id="A0A165D9U2"/>
<organism evidence="2 3">
    <name type="scientific">Exidia glandulosa HHB12029</name>
    <dbReference type="NCBI Taxonomy" id="1314781"/>
    <lineage>
        <taxon>Eukaryota</taxon>
        <taxon>Fungi</taxon>
        <taxon>Dikarya</taxon>
        <taxon>Basidiomycota</taxon>
        <taxon>Agaricomycotina</taxon>
        <taxon>Agaricomycetes</taxon>
        <taxon>Auriculariales</taxon>
        <taxon>Exidiaceae</taxon>
        <taxon>Exidia</taxon>
    </lineage>
</organism>
<gene>
    <name evidence="2" type="ORF">EXIGLDRAFT_700820</name>
</gene>
<feature type="compositionally biased region" description="Basic and acidic residues" evidence="1">
    <location>
        <begin position="121"/>
        <end position="136"/>
    </location>
</feature>
<evidence type="ECO:0000313" key="3">
    <source>
        <dbReference type="Proteomes" id="UP000077266"/>
    </source>
</evidence>
<dbReference type="InParanoid" id="A0A165D9U2"/>
<feature type="non-terminal residue" evidence="2">
    <location>
        <position position="1"/>
    </location>
</feature>
<keyword evidence="3" id="KW-1185">Reference proteome</keyword>
<accession>A0A165D9U2</accession>
<protein>
    <submittedName>
        <fullName evidence="2">Uncharacterized protein</fullName>
    </submittedName>
</protein>
<feature type="region of interest" description="Disordered" evidence="1">
    <location>
        <begin position="90"/>
        <end position="172"/>
    </location>
</feature>
<evidence type="ECO:0000256" key="1">
    <source>
        <dbReference type="SAM" id="MobiDB-lite"/>
    </source>
</evidence>
<dbReference type="EMBL" id="KV426241">
    <property type="protein sequence ID" value="KZV84081.1"/>
    <property type="molecule type" value="Genomic_DNA"/>
</dbReference>
<name>A0A165D9U2_EXIGL</name>
<proteinExistence type="predicted"/>
<reference evidence="2 3" key="1">
    <citation type="journal article" date="2016" name="Mol. Biol. Evol.">
        <title>Comparative Genomics of Early-Diverging Mushroom-Forming Fungi Provides Insights into the Origins of Lignocellulose Decay Capabilities.</title>
        <authorList>
            <person name="Nagy L.G."/>
            <person name="Riley R."/>
            <person name="Tritt A."/>
            <person name="Adam C."/>
            <person name="Daum C."/>
            <person name="Floudas D."/>
            <person name="Sun H."/>
            <person name="Yadav J.S."/>
            <person name="Pangilinan J."/>
            <person name="Larsson K.H."/>
            <person name="Matsuura K."/>
            <person name="Barry K."/>
            <person name="Labutti K."/>
            <person name="Kuo R."/>
            <person name="Ohm R.A."/>
            <person name="Bhattacharya S.S."/>
            <person name="Shirouzu T."/>
            <person name="Yoshinaga Y."/>
            <person name="Martin F.M."/>
            <person name="Grigoriev I.V."/>
            <person name="Hibbett D.S."/>
        </authorList>
    </citation>
    <scope>NUCLEOTIDE SEQUENCE [LARGE SCALE GENOMIC DNA]</scope>
    <source>
        <strain evidence="2 3">HHB12029</strain>
    </source>
</reference>